<evidence type="ECO:0000313" key="2">
    <source>
        <dbReference type="Proteomes" id="UP000887013"/>
    </source>
</evidence>
<dbReference type="OrthoDB" id="6626419at2759"/>
<reference evidence="1" key="1">
    <citation type="submission" date="2020-08" db="EMBL/GenBank/DDBJ databases">
        <title>Multicomponent nature underlies the extraordinary mechanical properties of spider dragline silk.</title>
        <authorList>
            <person name="Kono N."/>
            <person name="Nakamura H."/>
            <person name="Mori M."/>
            <person name="Yoshida Y."/>
            <person name="Ohtoshi R."/>
            <person name="Malay A.D."/>
            <person name="Moran D.A.P."/>
            <person name="Tomita M."/>
            <person name="Numata K."/>
            <person name="Arakawa K."/>
        </authorList>
    </citation>
    <scope>NUCLEOTIDE SEQUENCE</scope>
</reference>
<dbReference type="AlphaFoldDB" id="A0A8X6MDM1"/>
<comment type="caution">
    <text evidence="1">The sequence shown here is derived from an EMBL/GenBank/DDBJ whole genome shotgun (WGS) entry which is preliminary data.</text>
</comment>
<evidence type="ECO:0000313" key="1">
    <source>
        <dbReference type="EMBL" id="GFS46934.1"/>
    </source>
</evidence>
<dbReference type="Proteomes" id="UP000887013">
    <property type="component" value="Unassembled WGS sequence"/>
</dbReference>
<dbReference type="EMBL" id="BMAW01044884">
    <property type="protein sequence ID" value="GFS46934.1"/>
    <property type="molecule type" value="Genomic_DNA"/>
</dbReference>
<name>A0A8X6MDM1_NEPPI</name>
<gene>
    <name evidence="1" type="ORF">NPIL_281251</name>
</gene>
<organism evidence="1 2">
    <name type="scientific">Nephila pilipes</name>
    <name type="common">Giant wood spider</name>
    <name type="synonym">Nephila maculata</name>
    <dbReference type="NCBI Taxonomy" id="299642"/>
    <lineage>
        <taxon>Eukaryota</taxon>
        <taxon>Metazoa</taxon>
        <taxon>Ecdysozoa</taxon>
        <taxon>Arthropoda</taxon>
        <taxon>Chelicerata</taxon>
        <taxon>Arachnida</taxon>
        <taxon>Araneae</taxon>
        <taxon>Araneomorphae</taxon>
        <taxon>Entelegynae</taxon>
        <taxon>Araneoidea</taxon>
        <taxon>Nephilidae</taxon>
        <taxon>Nephila</taxon>
    </lineage>
</organism>
<proteinExistence type="predicted"/>
<sequence length="123" mass="13664">MQPPKQKFSCWNLKEIGWENFSILNDTVENLLDENPDIPAYLFVKGVLRAARESVPRGQAKRYKPFWNKSLNILGEDGDTPAVGLPSINRRSRIIGNTCPINTHVALGSKNFSLAPAGKTSLL</sequence>
<protein>
    <submittedName>
        <fullName evidence="1">Uncharacterized protein</fullName>
    </submittedName>
</protein>
<accession>A0A8X6MDM1</accession>
<keyword evidence="2" id="KW-1185">Reference proteome</keyword>